<evidence type="ECO:0000313" key="2">
    <source>
        <dbReference type="Proteomes" id="UP000023541"/>
    </source>
</evidence>
<reference evidence="1 2" key="1">
    <citation type="submission" date="2014-04" db="EMBL/GenBank/DDBJ databases">
        <title>Aquimarina sp. 22II-S11-z7 Genome Sequencing.</title>
        <authorList>
            <person name="Lai Q."/>
        </authorList>
    </citation>
    <scope>NUCLEOTIDE SEQUENCE [LARGE SCALE GENOMIC DNA]</scope>
    <source>
        <strain evidence="1 2">22II-S11-z7</strain>
    </source>
</reference>
<dbReference type="EMBL" id="AQRA01000005">
    <property type="protein sequence ID" value="EZH73659.1"/>
    <property type="molecule type" value="Genomic_DNA"/>
</dbReference>
<protein>
    <recommendedName>
        <fullName evidence="3">PIN domain-containing protein</fullName>
    </recommendedName>
</protein>
<dbReference type="STRING" id="1317122.ATO12_17130"/>
<comment type="caution">
    <text evidence="1">The sequence shown here is derived from an EMBL/GenBank/DDBJ whole genome shotgun (WGS) entry which is preliminary data.</text>
</comment>
<dbReference type="Proteomes" id="UP000023541">
    <property type="component" value="Unassembled WGS sequence"/>
</dbReference>
<keyword evidence="2" id="KW-1185">Reference proteome</keyword>
<name>A0A023BUP3_9FLAO</name>
<sequence>MIGINSIYKQHKLIYLDTNVISNICKKGDLINKFITKYPINEKYLLCFSTYTLYEIAKNKTLYKDFKKFYSIYPCVLVISYFPLGVKEIDLIAGDVAFVNPILLSPQGIKVNSEVFNPNSLDILLEKPEVKSAFINVDRYTTDFYNEVISVLDKPEFNHINKEYIKNKKGDFVRAFMRYELKYRFLNGQNVKVDKKKLKQIKSLDVLAHAIFYKFFSDGTRKIEQSDIIDILIMTTTPYVHTFISENNAIDILKKIKKQTTVINGLNLQTLSDIQN</sequence>
<dbReference type="AlphaFoldDB" id="A0A023BUP3"/>
<organism evidence="1 2">
    <name type="scientific">Aquimarina atlantica</name>
    <dbReference type="NCBI Taxonomy" id="1317122"/>
    <lineage>
        <taxon>Bacteria</taxon>
        <taxon>Pseudomonadati</taxon>
        <taxon>Bacteroidota</taxon>
        <taxon>Flavobacteriia</taxon>
        <taxon>Flavobacteriales</taxon>
        <taxon>Flavobacteriaceae</taxon>
        <taxon>Aquimarina</taxon>
    </lineage>
</organism>
<dbReference type="RefSeq" id="WP_034242404.1">
    <property type="nucleotide sequence ID" value="NZ_AQRA01000005.1"/>
</dbReference>
<evidence type="ECO:0008006" key="3">
    <source>
        <dbReference type="Google" id="ProtNLM"/>
    </source>
</evidence>
<evidence type="ECO:0000313" key="1">
    <source>
        <dbReference type="EMBL" id="EZH73659.1"/>
    </source>
</evidence>
<gene>
    <name evidence="1" type="ORF">ATO12_17130</name>
</gene>
<proteinExistence type="predicted"/>
<accession>A0A023BUP3</accession>